<dbReference type="EMBL" id="UZAF01021545">
    <property type="protein sequence ID" value="VDO78969.1"/>
    <property type="molecule type" value="Genomic_DNA"/>
</dbReference>
<dbReference type="AlphaFoldDB" id="A0A0N4X5U3"/>
<dbReference type="OrthoDB" id="5840370at2759"/>
<feature type="chain" id="PRO_5043124377" evidence="1">
    <location>
        <begin position="17"/>
        <end position="116"/>
    </location>
</feature>
<dbReference type="STRING" id="6290.A0A0N4X5U3"/>
<sequence>MLFDLVYFILLPSVQAFHPPTLTTETGEVQNDPTIGYFIQRDVGEDILLTCSDITNEAVEYAFPNLTDNRGYSEEDFNSRYTIEDISYGHTLHIRNLKVFQLLFTRIDPQSSHNRV</sequence>
<dbReference type="WBParaSite" id="HPLM_0001973501-mRNA-1">
    <property type="protein sequence ID" value="HPLM_0001973501-mRNA-1"/>
    <property type="gene ID" value="HPLM_0001973501"/>
</dbReference>
<name>A0A0N4X5U3_HAEPC</name>
<protein>
    <submittedName>
        <fullName evidence="2 4">Uncharacterized protein</fullName>
    </submittedName>
</protein>
<evidence type="ECO:0000313" key="4">
    <source>
        <dbReference type="WBParaSite" id="HPLM_0001973501-mRNA-1"/>
    </source>
</evidence>
<keyword evidence="3" id="KW-1185">Reference proteome</keyword>
<gene>
    <name evidence="2" type="ORF">HPLM_LOCUS19727</name>
</gene>
<evidence type="ECO:0000313" key="2">
    <source>
        <dbReference type="EMBL" id="VDO78969.1"/>
    </source>
</evidence>
<accession>A0A0N4X5U3</accession>
<reference evidence="4" key="1">
    <citation type="submission" date="2017-02" db="UniProtKB">
        <authorList>
            <consortium name="WormBaseParasite"/>
        </authorList>
    </citation>
    <scope>IDENTIFICATION</scope>
</reference>
<feature type="signal peptide" evidence="1">
    <location>
        <begin position="1"/>
        <end position="16"/>
    </location>
</feature>
<evidence type="ECO:0000313" key="3">
    <source>
        <dbReference type="Proteomes" id="UP000268014"/>
    </source>
</evidence>
<organism evidence="4">
    <name type="scientific">Haemonchus placei</name>
    <name type="common">Barber's pole worm</name>
    <dbReference type="NCBI Taxonomy" id="6290"/>
    <lineage>
        <taxon>Eukaryota</taxon>
        <taxon>Metazoa</taxon>
        <taxon>Ecdysozoa</taxon>
        <taxon>Nematoda</taxon>
        <taxon>Chromadorea</taxon>
        <taxon>Rhabditida</taxon>
        <taxon>Rhabditina</taxon>
        <taxon>Rhabditomorpha</taxon>
        <taxon>Strongyloidea</taxon>
        <taxon>Trichostrongylidae</taxon>
        <taxon>Haemonchus</taxon>
    </lineage>
</organism>
<dbReference type="Proteomes" id="UP000268014">
    <property type="component" value="Unassembled WGS sequence"/>
</dbReference>
<keyword evidence="1" id="KW-0732">Signal</keyword>
<proteinExistence type="predicted"/>
<evidence type="ECO:0000256" key="1">
    <source>
        <dbReference type="SAM" id="SignalP"/>
    </source>
</evidence>
<reference evidence="2 3" key="2">
    <citation type="submission" date="2018-11" db="EMBL/GenBank/DDBJ databases">
        <authorList>
            <consortium name="Pathogen Informatics"/>
        </authorList>
    </citation>
    <scope>NUCLEOTIDE SEQUENCE [LARGE SCALE GENOMIC DNA]</scope>
    <source>
        <strain evidence="2 3">MHpl1</strain>
    </source>
</reference>